<protein>
    <recommendedName>
        <fullName evidence="5">Resolvase</fullName>
    </recommendedName>
</protein>
<dbReference type="SUPFAM" id="SSF53041">
    <property type="entry name" value="Resolvase-like"/>
    <property type="match status" value="1"/>
</dbReference>
<dbReference type="PANTHER" id="PTHR30461:SF23">
    <property type="entry name" value="DNA RECOMBINASE-RELATED"/>
    <property type="match status" value="1"/>
</dbReference>
<evidence type="ECO:0000259" key="1">
    <source>
        <dbReference type="PROSITE" id="PS51736"/>
    </source>
</evidence>
<dbReference type="InterPro" id="IPR011109">
    <property type="entry name" value="DNA_bind_recombinase_dom"/>
</dbReference>
<feature type="domain" description="Recombinase" evidence="2">
    <location>
        <begin position="171"/>
        <end position="285"/>
    </location>
</feature>
<dbReference type="EMBL" id="LPWD01000423">
    <property type="protein sequence ID" value="ODS01872.1"/>
    <property type="molecule type" value="Genomic_DNA"/>
</dbReference>
<sequence length="571" mass="64083">MTDITKRAKKRCAIYTRKSSEEGLDQEFNSLQAQREACEAFITSQKSEGWQVLPTSYDDGGWSGGTLDRPALQQLLADIRASKVDVVVVYKIDRLTRSLFDFAKIVEVFDAHSVSFVSVTQAFNTTTSMGRLTLNVLLSFAQFEREVTGERIRDKIAASKKKGMWMGGFAPLGYDAKDRKLVINEPEAESVRYIFRSYLELGSVYKLKAELEAKGITSKRRIRANGNPRGGCSIAAGALYQMMQNPIYTGRIGYQGEVYEGEHEPIVEPELWEAVQQSLAAKRQERRSGANTKEPSLLAGLIVDSEDRPLTPSHAAKGGKRYRYYVSRSLITDPGRPATSSWRLPATELERVILKQISELLTDQSRIWALFKKAKLSHQEAVTGLKRGNELALNLQRQPSDVVRQLLLHLVKQVVVHEDRIATELRVESLLKQLAKSGANQAGIMIMLTTPCLFRRRGSEMRLVIGDRYGTEGRPDHTLIAAIVRAHAWWQELCGGKVSLKKLADRERSDERYVARVLKLSFLSPDITAAILEGRQPPNLTADMLIKMPDCPSSWALQRSRLDFMVRAPAS</sequence>
<evidence type="ECO:0000313" key="3">
    <source>
        <dbReference type="EMBL" id="ODS01872.1"/>
    </source>
</evidence>
<dbReference type="InterPro" id="IPR050639">
    <property type="entry name" value="SSR_resolvase"/>
</dbReference>
<dbReference type="SMART" id="SM00857">
    <property type="entry name" value="Resolvase"/>
    <property type="match status" value="1"/>
</dbReference>
<dbReference type="PROSITE" id="PS51737">
    <property type="entry name" value="RECOMBINASE_DNA_BIND"/>
    <property type="match status" value="1"/>
</dbReference>
<dbReference type="InterPro" id="IPR038109">
    <property type="entry name" value="DNA_bind_recomb_sf"/>
</dbReference>
<dbReference type="Gene3D" id="3.40.50.1390">
    <property type="entry name" value="Resolvase, N-terminal catalytic domain"/>
    <property type="match status" value="1"/>
</dbReference>
<accession>A0A1E3W8Q1</accession>
<evidence type="ECO:0000259" key="2">
    <source>
        <dbReference type="PROSITE" id="PS51737"/>
    </source>
</evidence>
<comment type="caution">
    <text evidence="3">The sequence shown here is derived from an EMBL/GenBank/DDBJ whole genome shotgun (WGS) entry which is preliminary data.</text>
</comment>
<dbReference type="GO" id="GO:0000150">
    <property type="term" value="F:DNA strand exchange activity"/>
    <property type="evidence" value="ECO:0007669"/>
    <property type="project" value="InterPro"/>
</dbReference>
<feature type="domain" description="Resolvase/invertase-type recombinase catalytic" evidence="1">
    <location>
        <begin position="11"/>
        <end position="163"/>
    </location>
</feature>
<dbReference type="CDD" id="cd03768">
    <property type="entry name" value="SR_ResInv"/>
    <property type="match status" value="1"/>
</dbReference>
<gene>
    <name evidence="3" type="ORF">AUC71_02960</name>
</gene>
<dbReference type="Proteomes" id="UP000095042">
    <property type="component" value="Unassembled WGS sequence"/>
</dbReference>
<evidence type="ECO:0008006" key="5">
    <source>
        <dbReference type="Google" id="ProtNLM"/>
    </source>
</evidence>
<dbReference type="InterPro" id="IPR036162">
    <property type="entry name" value="Resolvase-like_N_sf"/>
</dbReference>
<reference evidence="3 4" key="1">
    <citation type="journal article" date="2016" name="Environ. Microbiol.">
        <title>New Methyloceanibacter diversity from North Sea sediments includes methanotroph containing solely the soluble methane monooxygenase.</title>
        <authorList>
            <person name="Vekeman B."/>
            <person name="Kerckhof F.M."/>
            <person name="Cremers G."/>
            <person name="de Vos P."/>
            <person name="Vandamme P."/>
            <person name="Boon N."/>
            <person name="Op den Camp H.J."/>
            <person name="Heylen K."/>
        </authorList>
    </citation>
    <scope>NUCLEOTIDE SEQUENCE [LARGE SCALE GENOMIC DNA]</scope>
    <source>
        <strain evidence="3 4">R-67177</strain>
    </source>
</reference>
<dbReference type="Pfam" id="PF00239">
    <property type="entry name" value="Resolvase"/>
    <property type="match status" value="1"/>
</dbReference>
<proteinExistence type="predicted"/>
<dbReference type="AlphaFoldDB" id="A0A1E3W8Q1"/>
<dbReference type="PANTHER" id="PTHR30461">
    <property type="entry name" value="DNA-INVERTASE FROM LAMBDOID PROPHAGE"/>
    <property type="match status" value="1"/>
</dbReference>
<evidence type="ECO:0000313" key="4">
    <source>
        <dbReference type="Proteomes" id="UP000095042"/>
    </source>
</evidence>
<organism evidence="3 4">
    <name type="scientific">Methyloceanibacter marginalis</name>
    <dbReference type="NCBI Taxonomy" id="1774971"/>
    <lineage>
        <taxon>Bacteria</taxon>
        <taxon>Pseudomonadati</taxon>
        <taxon>Pseudomonadota</taxon>
        <taxon>Alphaproteobacteria</taxon>
        <taxon>Hyphomicrobiales</taxon>
        <taxon>Hyphomicrobiaceae</taxon>
        <taxon>Methyloceanibacter</taxon>
    </lineage>
</organism>
<dbReference type="GO" id="GO:0003677">
    <property type="term" value="F:DNA binding"/>
    <property type="evidence" value="ECO:0007669"/>
    <property type="project" value="InterPro"/>
</dbReference>
<keyword evidence="4" id="KW-1185">Reference proteome</keyword>
<dbReference type="Gene3D" id="3.90.1750.20">
    <property type="entry name" value="Putative Large Serine Recombinase, Chain B, Domain 2"/>
    <property type="match status" value="1"/>
</dbReference>
<name>A0A1E3W8Q1_9HYPH</name>
<dbReference type="Pfam" id="PF07508">
    <property type="entry name" value="Recombinase"/>
    <property type="match status" value="1"/>
</dbReference>
<dbReference type="InterPro" id="IPR006119">
    <property type="entry name" value="Resolv_N"/>
</dbReference>
<dbReference type="PROSITE" id="PS51736">
    <property type="entry name" value="RECOMBINASES_3"/>
    <property type="match status" value="1"/>
</dbReference>